<proteinExistence type="predicted"/>
<dbReference type="OrthoDB" id="9795199at2"/>
<gene>
    <name evidence="2" type="ORF">ES674_12560</name>
</gene>
<dbReference type="AlphaFoldDB" id="A0A5D0R6C4"/>
<organism evidence="2 3">
    <name type="scientific">Bizionia myxarmorum</name>
    <dbReference type="NCBI Taxonomy" id="291186"/>
    <lineage>
        <taxon>Bacteria</taxon>
        <taxon>Pseudomonadati</taxon>
        <taxon>Bacteroidota</taxon>
        <taxon>Flavobacteriia</taxon>
        <taxon>Flavobacteriales</taxon>
        <taxon>Flavobacteriaceae</taxon>
        <taxon>Bizionia</taxon>
    </lineage>
</organism>
<dbReference type="RefSeq" id="WP_148404489.1">
    <property type="nucleotide sequence ID" value="NZ_VSKK01000003.1"/>
</dbReference>
<dbReference type="Pfam" id="PF13302">
    <property type="entry name" value="Acetyltransf_3"/>
    <property type="match status" value="1"/>
</dbReference>
<protein>
    <submittedName>
        <fullName evidence="2">GNAT family N-acetyltransferase</fullName>
    </submittedName>
</protein>
<dbReference type="InterPro" id="IPR016181">
    <property type="entry name" value="Acyl_CoA_acyltransferase"/>
</dbReference>
<accession>A0A5D0R6C4</accession>
<dbReference type="PANTHER" id="PTHR43610">
    <property type="entry name" value="BLL6696 PROTEIN"/>
    <property type="match status" value="1"/>
</dbReference>
<sequence length="191" mass="22284">MNNAYFENNYVKLTLLDLSNYKYLTEIAEEKDLIFYAPNAISPPGELREYVQNAIEDYINKTAIPFIIYDKRKQAYAGSTRFGLINYKNKVLHIGWTWIGKDFQGTGLNKNIKFLMLQYAFETLAFDKVEFRIDERNMKSRKAVEKIGATLEGILRKDTLMLDGFKRSTCCFGILKEEWLHLKNTIFAGFK</sequence>
<keyword evidence="2" id="KW-0808">Transferase</keyword>
<keyword evidence="3" id="KW-1185">Reference proteome</keyword>
<name>A0A5D0R6C4_9FLAO</name>
<evidence type="ECO:0000259" key="1">
    <source>
        <dbReference type="PROSITE" id="PS51186"/>
    </source>
</evidence>
<dbReference type="Proteomes" id="UP000323720">
    <property type="component" value="Unassembled WGS sequence"/>
</dbReference>
<dbReference type="PROSITE" id="PS51186">
    <property type="entry name" value="GNAT"/>
    <property type="match status" value="1"/>
</dbReference>
<dbReference type="GO" id="GO:0016747">
    <property type="term" value="F:acyltransferase activity, transferring groups other than amino-acyl groups"/>
    <property type="evidence" value="ECO:0007669"/>
    <property type="project" value="InterPro"/>
</dbReference>
<dbReference type="Gene3D" id="3.40.630.30">
    <property type="match status" value="1"/>
</dbReference>
<evidence type="ECO:0000313" key="2">
    <source>
        <dbReference type="EMBL" id="TYB76411.1"/>
    </source>
</evidence>
<dbReference type="InterPro" id="IPR000182">
    <property type="entry name" value="GNAT_dom"/>
</dbReference>
<evidence type="ECO:0000313" key="3">
    <source>
        <dbReference type="Proteomes" id="UP000323720"/>
    </source>
</evidence>
<dbReference type="EMBL" id="VSKK01000003">
    <property type="protein sequence ID" value="TYB76411.1"/>
    <property type="molecule type" value="Genomic_DNA"/>
</dbReference>
<dbReference type="PANTHER" id="PTHR43610:SF1">
    <property type="entry name" value="N-ACETYLTRANSFERASE DOMAIN-CONTAINING PROTEIN"/>
    <property type="match status" value="1"/>
</dbReference>
<feature type="domain" description="N-acetyltransferase" evidence="1">
    <location>
        <begin position="19"/>
        <end position="181"/>
    </location>
</feature>
<reference evidence="2 3" key="1">
    <citation type="submission" date="2019-08" db="EMBL/GenBank/DDBJ databases">
        <title>Genomes of Antarctic Bizionia species.</title>
        <authorList>
            <person name="Bowman J.P."/>
        </authorList>
    </citation>
    <scope>NUCLEOTIDE SEQUENCE [LARGE SCALE GENOMIC DNA]</scope>
    <source>
        <strain evidence="2 3">ADA-4</strain>
    </source>
</reference>
<comment type="caution">
    <text evidence="2">The sequence shown here is derived from an EMBL/GenBank/DDBJ whole genome shotgun (WGS) entry which is preliminary data.</text>
</comment>
<dbReference type="SUPFAM" id="SSF55729">
    <property type="entry name" value="Acyl-CoA N-acyltransferases (Nat)"/>
    <property type="match status" value="1"/>
</dbReference>